<feature type="transmembrane region" description="Helical" evidence="10">
    <location>
        <begin position="249"/>
        <end position="273"/>
    </location>
</feature>
<keyword evidence="8" id="KW-0407">Ion channel</keyword>
<dbReference type="PRINTS" id="PR00169">
    <property type="entry name" value="KCHANNEL"/>
</dbReference>
<organism evidence="13 14">
    <name type="scientific">Acuticoccus sediminis</name>
    <dbReference type="NCBI Taxonomy" id="2184697"/>
    <lineage>
        <taxon>Bacteria</taxon>
        <taxon>Pseudomonadati</taxon>
        <taxon>Pseudomonadota</taxon>
        <taxon>Alphaproteobacteria</taxon>
        <taxon>Hyphomicrobiales</taxon>
        <taxon>Amorphaceae</taxon>
        <taxon>Acuticoccus</taxon>
    </lineage>
</organism>
<dbReference type="SUPFAM" id="SSF81324">
    <property type="entry name" value="Voltage-gated potassium channels"/>
    <property type="match status" value="1"/>
</dbReference>
<feature type="transmembrane region" description="Helical" evidence="10">
    <location>
        <begin position="184"/>
        <end position="205"/>
    </location>
</feature>
<reference evidence="13 14" key="1">
    <citation type="submission" date="2018-05" db="EMBL/GenBank/DDBJ databases">
        <title>Acuticoccus sediminis sp. nov., isolated from deep-sea sediment of Indian Ocean.</title>
        <authorList>
            <person name="Liu X."/>
            <person name="Lai Q."/>
            <person name="Du Y."/>
            <person name="Sun F."/>
            <person name="Zhang X."/>
            <person name="Wang S."/>
            <person name="Shao Z."/>
        </authorList>
    </citation>
    <scope>NUCLEOTIDE SEQUENCE [LARGE SCALE GENOMIC DNA]</scope>
    <source>
        <strain evidence="13 14">PTG4-2</strain>
    </source>
</reference>
<dbReference type="Gene3D" id="3.40.190.10">
    <property type="entry name" value="Periplasmic binding protein-like II"/>
    <property type="match status" value="2"/>
</dbReference>
<evidence type="ECO:0000256" key="9">
    <source>
        <dbReference type="SAM" id="MobiDB-lite"/>
    </source>
</evidence>
<feature type="compositionally biased region" description="Low complexity" evidence="9">
    <location>
        <begin position="44"/>
        <end position="60"/>
    </location>
</feature>
<keyword evidence="4 11" id="KW-0732">Signal</keyword>
<feature type="chain" id="PRO_5033051573" description="Solute-binding protein family 3/N-terminal domain-containing protein" evidence="11">
    <location>
        <begin position="38"/>
        <end position="403"/>
    </location>
</feature>
<dbReference type="Gene3D" id="1.10.287.70">
    <property type="match status" value="1"/>
</dbReference>
<dbReference type="PRINTS" id="PR01333">
    <property type="entry name" value="2POREKCHANEL"/>
</dbReference>
<feature type="signal peptide" evidence="11">
    <location>
        <begin position="1"/>
        <end position="37"/>
    </location>
</feature>
<dbReference type="Proteomes" id="UP000249590">
    <property type="component" value="Unassembled WGS sequence"/>
</dbReference>
<evidence type="ECO:0000259" key="12">
    <source>
        <dbReference type="SMART" id="SM00062"/>
    </source>
</evidence>
<keyword evidence="6" id="KW-0406">Ion transport</keyword>
<dbReference type="GO" id="GO:0005267">
    <property type="term" value="F:potassium channel activity"/>
    <property type="evidence" value="ECO:0007669"/>
    <property type="project" value="InterPro"/>
</dbReference>
<dbReference type="OrthoDB" id="9768183at2"/>
<comment type="subcellular location">
    <subcellularLocation>
        <location evidence="1">Membrane</location>
        <topology evidence="1">Multi-pass membrane protein</topology>
    </subcellularLocation>
</comment>
<dbReference type="SUPFAM" id="SSF53850">
    <property type="entry name" value="Periplasmic binding protein-like II"/>
    <property type="match status" value="1"/>
</dbReference>
<feature type="transmembrane region" description="Helical" evidence="10">
    <location>
        <begin position="217"/>
        <end position="237"/>
    </location>
</feature>
<dbReference type="AlphaFoldDB" id="A0A8B2NLB0"/>
<evidence type="ECO:0000256" key="1">
    <source>
        <dbReference type="ARBA" id="ARBA00004141"/>
    </source>
</evidence>
<name>A0A8B2NLB0_9HYPH</name>
<keyword evidence="2" id="KW-0813">Transport</keyword>
<dbReference type="SMART" id="SM00062">
    <property type="entry name" value="PBPb"/>
    <property type="match status" value="1"/>
</dbReference>
<evidence type="ECO:0000256" key="5">
    <source>
        <dbReference type="ARBA" id="ARBA00022989"/>
    </source>
</evidence>
<accession>A0A8B2NLB0</accession>
<evidence type="ECO:0000256" key="4">
    <source>
        <dbReference type="ARBA" id="ARBA00022729"/>
    </source>
</evidence>
<dbReference type="PANTHER" id="PTHR35936">
    <property type="entry name" value="MEMBRANE-BOUND LYTIC MUREIN TRANSGLYCOSYLASE F"/>
    <property type="match status" value="1"/>
</dbReference>
<dbReference type="EMBL" id="QHHQ01000005">
    <property type="protein sequence ID" value="RAH99330.1"/>
    <property type="molecule type" value="Genomic_DNA"/>
</dbReference>
<evidence type="ECO:0000256" key="3">
    <source>
        <dbReference type="ARBA" id="ARBA00022692"/>
    </source>
</evidence>
<evidence type="ECO:0000256" key="7">
    <source>
        <dbReference type="ARBA" id="ARBA00023136"/>
    </source>
</evidence>
<evidence type="ECO:0000256" key="2">
    <source>
        <dbReference type="ARBA" id="ARBA00022448"/>
    </source>
</evidence>
<evidence type="ECO:0000256" key="10">
    <source>
        <dbReference type="SAM" id="Phobius"/>
    </source>
</evidence>
<evidence type="ECO:0000256" key="8">
    <source>
        <dbReference type="ARBA" id="ARBA00023303"/>
    </source>
</evidence>
<evidence type="ECO:0000313" key="14">
    <source>
        <dbReference type="Proteomes" id="UP000249590"/>
    </source>
</evidence>
<dbReference type="Pfam" id="PF00497">
    <property type="entry name" value="SBP_bac_3"/>
    <property type="match status" value="1"/>
</dbReference>
<evidence type="ECO:0000256" key="6">
    <source>
        <dbReference type="ARBA" id="ARBA00023065"/>
    </source>
</evidence>
<dbReference type="RefSeq" id="WP_111349474.1">
    <property type="nucleotide sequence ID" value="NZ_QHHQ01000005.1"/>
</dbReference>
<dbReference type="GO" id="GO:0015276">
    <property type="term" value="F:ligand-gated monoatomic ion channel activity"/>
    <property type="evidence" value="ECO:0007669"/>
    <property type="project" value="InterPro"/>
</dbReference>
<dbReference type="PANTHER" id="PTHR35936:SF17">
    <property type="entry name" value="ARGININE-BINDING EXTRACELLULAR PROTEIN ARTP"/>
    <property type="match status" value="1"/>
</dbReference>
<sequence length="403" mass="42748">MDRIAQLARRLVAVAAPAALSVMLVALSAAVPSGAWAEGPGGVPDAPAAAAPQSTPADTAPEARPAASGGEALADRVVVIGLAERPPYAMRAQDGSWQGIGVDLWRMTAERLGLAYRFEEVAIEQLADALSRGRIDIALPLDATPEHEAVVDLLFPFYTSTLAIATEKGSTPWLVMRELATYQFLRIVLFISGVLLAVGATVWLVERRHNRQFDRRTLRGLGDGFWWAGVTLTTVGYGDKAPVTALGRALAMIWMLVGLGVSSALTASVVAAMNIASGGDFNIPADLRDMRVAVVAGSTSELYLRGHSLEVMPTTGLGDALKALRHGEVEAVAAGSAELHAAIAREGVRRALVATTRDPQYVAMAIRQDTPKAFSEALERAVLAQVTSRAWWALVARYVPESP</sequence>
<dbReference type="GO" id="GO:0016020">
    <property type="term" value="C:membrane"/>
    <property type="evidence" value="ECO:0007669"/>
    <property type="project" value="UniProtKB-SubCell"/>
</dbReference>
<keyword evidence="5 10" id="KW-1133">Transmembrane helix</keyword>
<evidence type="ECO:0000256" key="11">
    <source>
        <dbReference type="SAM" id="SignalP"/>
    </source>
</evidence>
<gene>
    <name evidence="13" type="ORF">DLJ53_22605</name>
</gene>
<dbReference type="InterPro" id="IPR003280">
    <property type="entry name" value="2pore_dom_K_chnl"/>
</dbReference>
<feature type="region of interest" description="Disordered" evidence="9">
    <location>
        <begin position="42"/>
        <end position="69"/>
    </location>
</feature>
<protein>
    <recommendedName>
        <fullName evidence="12">Solute-binding protein family 3/N-terminal domain-containing protein</fullName>
    </recommendedName>
</protein>
<keyword evidence="7 10" id="KW-0472">Membrane</keyword>
<keyword evidence="3 10" id="KW-0812">Transmembrane</keyword>
<dbReference type="InterPro" id="IPR001638">
    <property type="entry name" value="Solute-binding_3/MltF_N"/>
</dbReference>
<dbReference type="InterPro" id="IPR013099">
    <property type="entry name" value="K_chnl_dom"/>
</dbReference>
<feature type="domain" description="Solute-binding protein family 3/N-terminal" evidence="12">
    <location>
        <begin position="77"/>
        <end position="402"/>
    </location>
</feature>
<proteinExistence type="predicted"/>
<comment type="caution">
    <text evidence="13">The sequence shown here is derived from an EMBL/GenBank/DDBJ whole genome shotgun (WGS) entry which is preliminary data.</text>
</comment>
<evidence type="ECO:0000313" key="13">
    <source>
        <dbReference type="EMBL" id="RAH99330.1"/>
    </source>
</evidence>
<keyword evidence="14" id="KW-1185">Reference proteome</keyword>
<dbReference type="Pfam" id="PF07885">
    <property type="entry name" value="Ion_trans_2"/>
    <property type="match status" value="1"/>
</dbReference>